<feature type="compositionally biased region" description="Basic residues" evidence="1">
    <location>
        <begin position="531"/>
        <end position="541"/>
    </location>
</feature>
<dbReference type="Gene3D" id="3.40.50.10710">
    <property type="entry name" value="Metallo-hydrolase/oxidoreductase"/>
    <property type="match status" value="1"/>
</dbReference>
<keyword evidence="2" id="KW-0378">Hydrolase</keyword>
<protein>
    <submittedName>
        <fullName evidence="2">Ribonuclease J 1</fullName>
        <ecNumber evidence="2">3.1.-.-</ecNumber>
    </submittedName>
</protein>
<dbReference type="InterPro" id="IPR036866">
    <property type="entry name" value="RibonucZ/Hydroxyglut_hydro"/>
</dbReference>
<dbReference type="Proteomes" id="UP000034392">
    <property type="component" value="Chromosome"/>
</dbReference>
<dbReference type="PANTHER" id="PTHR43694:SF1">
    <property type="entry name" value="RIBONUCLEASE J"/>
    <property type="match status" value="1"/>
</dbReference>
<dbReference type="GO" id="GO:0016787">
    <property type="term" value="F:hydrolase activity"/>
    <property type="evidence" value="ECO:0007669"/>
    <property type="project" value="UniProtKB-KW"/>
</dbReference>
<name>A0A0F7KQ45_9SPHN</name>
<accession>A0A0F7KQ45</accession>
<dbReference type="InterPro" id="IPR041636">
    <property type="entry name" value="RNase_J_C"/>
</dbReference>
<dbReference type="AlphaFoldDB" id="A0A0F7KQ45"/>
<dbReference type="InterPro" id="IPR042173">
    <property type="entry name" value="RNase_J_2"/>
</dbReference>
<dbReference type="SUPFAM" id="SSF56281">
    <property type="entry name" value="Metallo-hydrolase/oxidoreductase"/>
    <property type="match status" value="1"/>
</dbReference>
<dbReference type="STRING" id="1267766.WYH_00618"/>
<dbReference type="PANTHER" id="PTHR43694">
    <property type="entry name" value="RIBONUCLEASE J"/>
    <property type="match status" value="1"/>
</dbReference>
<gene>
    <name evidence="2" type="primary">rnjA</name>
    <name evidence="2" type="ORF">WYH_00618</name>
</gene>
<organism evidence="2 3">
    <name type="scientific">Croceibacterium atlanticum</name>
    <dbReference type="NCBI Taxonomy" id="1267766"/>
    <lineage>
        <taxon>Bacteria</taxon>
        <taxon>Pseudomonadati</taxon>
        <taxon>Pseudomonadota</taxon>
        <taxon>Alphaproteobacteria</taxon>
        <taxon>Sphingomonadales</taxon>
        <taxon>Erythrobacteraceae</taxon>
        <taxon>Croceibacterium</taxon>
    </lineage>
</organism>
<dbReference type="Gene3D" id="3.60.15.10">
    <property type="entry name" value="Ribonuclease Z/Hydroxyacylglutathione hydrolase-like"/>
    <property type="match status" value="1"/>
</dbReference>
<dbReference type="PATRIC" id="fig|1267766.3.peg.624"/>
<dbReference type="KEGG" id="aay:WYH_00618"/>
<keyword evidence="3" id="KW-1185">Reference proteome</keyword>
<dbReference type="Pfam" id="PF07521">
    <property type="entry name" value="RMMBL"/>
    <property type="match status" value="1"/>
</dbReference>
<dbReference type="SMART" id="SM00849">
    <property type="entry name" value="Lactamase_B"/>
    <property type="match status" value="1"/>
</dbReference>
<dbReference type="InterPro" id="IPR011108">
    <property type="entry name" value="RMMBL"/>
</dbReference>
<dbReference type="EC" id="3.1.-.-" evidence="2"/>
<dbReference type="InterPro" id="IPR001279">
    <property type="entry name" value="Metallo-B-lactamas"/>
</dbReference>
<evidence type="ECO:0000256" key="1">
    <source>
        <dbReference type="SAM" id="MobiDB-lite"/>
    </source>
</evidence>
<dbReference type="Pfam" id="PF00753">
    <property type="entry name" value="Lactamase_B"/>
    <property type="match status" value="1"/>
</dbReference>
<dbReference type="CDD" id="cd07714">
    <property type="entry name" value="RNaseJ_MBL-fold"/>
    <property type="match status" value="1"/>
</dbReference>
<proteinExistence type="predicted"/>
<sequence>MKKNYTPEDELLLLALGGSGEIGMNVNLYGCQGKWLMVDLGMSFGANEYPGTELLFADPEFIEERAKDLLGIVLTHAHEDHIGAVPYFAAELGVPVYATPFTADLVLRKLEEAGIAKDVDLYVIEEDHGSIELGPFEITYIPLAHSIAEGNALLIETPFGRIFHTGDWKLDEEPLVGEPATEEELVAIGDEGVLALVCDSTNVFNPVPSGSEGAVYRGLLEEVQRHGGKRVLVTTFASNVARLQTLGHVAQETGRKLCVAGRSLERIIEVAQNNGYLQHFPEPVDFDTAMALPRGEVLIMATGGQGEPRAALSRIAEDNHPISLTSGDVVLFSSRQIPGNEIAIGRVQNRLAERGIQMVTDRQSEIHVSGHPGRPELEALYGWLRPDILVPVHGEMRHMQEQARLGLDHGIANAVVQKNGDIVRIAPGAPGKIAEVHSGRLVLDGDIIVPADGEAITMRRRLARDGMLIVILDRQGKARIEGIGLPLDEDYAAFIEEAQDDVASAIAKLKGAARRDRDTVREAARLAARRAAQRWSGKKPQTRVILPEGTE</sequence>
<dbReference type="RefSeq" id="WP_244877951.1">
    <property type="nucleotide sequence ID" value="NZ_CP011452.2"/>
</dbReference>
<dbReference type="Pfam" id="PF17770">
    <property type="entry name" value="RNase_J_C"/>
    <property type="match status" value="1"/>
</dbReference>
<evidence type="ECO:0000313" key="2">
    <source>
        <dbReference type="EMBL" id="AKH41674.1"/>
    </source>
</evidence>
<dbReference type="EMBL" id="CP011452">
    <property type="protein sequence ID" value="AKH41674.1"/>
    <property type="molecule type" value="Genomic_DNA"/>
</dbReference>
<dbReference type="Pfam" id="PF22505">
    <property type="entry name" value="RNase_J_b_CASP"/>
    <property type="match status" value="1"/>
</dbReference>
<feature type="region of interest" description="Disordered" evidence="1">
    <location>
        <begin position="531"/>
        <end position="551"/>
    </location>
</feature>
<reference evidence="2" key="1">
    <citation type="submission" date="2015-05" db="EMBL/GenBank/DDBJ databases">
        <title>The complete genome of Altererythrobacter atlanticus strain 26DY36.</title>
        <authorList>
            <person name="Wu Y.-H."/>
            <person name="Cheng H."/>
            <person name="Wu X.-W."/>
        </authorList>
    </citation>
    <scope>NUCLEOTIDE SEQUENCE [LARGE SCALE GENOMIC DNA]</scope>
    <source>
        <strain evidence="2">26DY36</strain>
    </source>
</reference>
<dbReference type="InterPro" id="IPR055132">
    <property type="entry name" value="RNase_J_b_CASP"/>
</dbReference>
<evidence type="ECO:0000313" key="3">
    <source>
        <dbReference type="Proteomes" id="UP000034392"/>
    </source>
</evidence>